<gene>
    <name evidence="1" type="ORF">DSM107003_44360</name>
</gene>
<dbReference type="Proteomes" id="UP000276103">
    <property type="component" value="Unassembled WGS sequence"/>
</dbReference>
<sequence length="76" mass="8355">MLSFAVTTSTSANLKAATELVVPKSIPIALPIADLHPVDNVDFSNTLGRLPRYYPHIQGRSQLFIKINTYTANDLL</sequence>
<organism evidence="1 2">
    <name type="scientific">Trichormus variabilis SAG 1403-4b</name>
    <dbReference type="NCBI Taxonomy" id="447716"/>
    <lineage>
        <taxon>Bacteria</taxon>
        <taxon>Bacillati</taxon>
        <taxon>Cyanobacteriota</taxon>
        <taxon>Cyanophyceae</taxon>
        <taxon>Nostocales</taxon>
        <taxon>Nostocaceae</taxon>
        <taxon>Trichormus</taxon>
    </lineage>
</organism>
<dbReference type="EMBL" id="RSCM01000019">
    <property type="protein sequence ID" value="RUS93380.1"/>
    <property type="molecule type" value="Genomic_DNA"/>
</dbReference>
<dbReference type="AlphaFoldDB" id="A0A433UHS9"/>
<evidence type="ECO:0000313" key="1">
    <source>
        <dbReference type="EMBL" id="RUS93380.1"/>
    </source>
</evidence>
<reference evidence="1 2" key="1">
    <citation type="journal article" date="2019" name="Genome Biol. Evol.">
        <title>Day and night: Metabolic profiles and evolutionary relationships of six axenic non-marine cyanobacteria.</title>
        <authorList>
            <person name="Will S.E."/>
            <person name="Henke P."/>
            <person name="Boedeker C."/>
            <person name="Huang S."/>
            <person name="Brinkmann H."/>
            <person name="Rohde M."/>
            <person name="Jarek M."/>
            <person name="Friedl T."/>
            <person name="Seufert S."/>
            <person name="Schumacher M."/>
            <person name="Overmann J."/>
            <person name="Neumann-Schaal M."/>
            <person name="Petersen J."/>
        </authorList>
    </citation>
    <scope>NUCLEOTIDE SEQUENCE [LARGE SCALE GENOMIC DNA]</scope>
    <source>
        <strain evidence="1 2">SAG 1403-4b</strain>
    </source>
</reference>
<evidence type="ECO:0000313" key="2">
    <source>
        <dbReference type="Proteomes" id="UP000276103"/>
    </source>
</evidence>
<comment type="caution">
    <text evidence="1">The sequence shown here is derived from an EMBL/GenBank/DDBJ whole genome shotgun (WGS) entry which is preliminary data.</text>
</comment>
<keyword evidence="2" id="KW-1185">Reference proteome</keyword>
<name>A0A433UHS9_ANAVA</name>
<proteinExistence type="predicted"/>
<accession>A0A433UHS9</accession>
<protein>
    <submittedName>
        <fullName evidence="1">Uncharacterized protein</fullName>
    </submittedName>
</protein>